<reference evidence="10" key="1">
    <citation type="submission" date="2022-12" db="EMBL/GenBank/DDBJ databases">
        <authorList>
            <person name="Petersen C."/>
        </authorList>
    </citation>
    <scope>NUCLEOTIDE SEQUENCE</scope>
    <source>
        <strain evidence="10">IBT 35673</strain>
    </source>
</reference>
<dbReference type="InterPro" id="IPR002401">
    <property type="entry name" value="Cyt_P450_E_grp-I"/>
</dbReference>
<comment type="caution">
    <text evidence="10">The sequence shown here is derived from an EMBL/GenBank/DDBJ whole genome shotgun (WGS) entry which is preliminary data.</text>
</comment>
<feature type="binding site" description="axial binding residue" evidence="8">
    <location>
        <position position="377"/>
    </location>
    <ligand>
        <name>heme</name>
        <dbReference type="ChEBI" id="CHEBI:30413"/>
    </ligand>
    <ligandPart>
        <name>Fe</name>
        <dbReference type="ChEBI" id="CHEBI:18248"/>
    </ligandPart>
</feature>
<dbReference type="GO" id="GO:0043386">
    <property type="term" value="P:mycotoxin biosynthetic process"/>
    <property type="evidence" value="ECO:0007669"/>
    <property type="project" value="UniProtKB-ARBA"/>
</dbReference>
<dbReference type="PRINTS" id="PR00463">
    <property type="entry name" value="EP450I"/>
</dbReference>
<dbReference type="GO" id="GO:0016705">
    <property type="term" value="F:oxidoreductase activity, acting on paired donors, with incorporation or reduction of molecular oxygen"/>
    <property type="evidence" value="ECO:0007669"/>
    <property type="project" value="InterPro"/>
</dbReference>
<dbReference type="InterPro" id="IPR036396">
    <property type="entry name" value="Cyt_P450_sf"/>
</dbReference>
<evidence type="ECO:0000256" key="7">
    <source>
        <dbReference type="ARBA" id="ARBA00023033"/>
    </source>
</evidence>
<dbReference type="PANTHER" id="PTHR24305">
    <property type="entry name" value="CYTOCHROME P450"/>
    <property type="match status" value="1"/>
</dbReference>
<gene>
    <name evidence="10" type="ORF">N7452_003700</name>
</gene>
<dbReference type="GO" id="GO:0005506">
    <property type="term" value="F:iron ion binding"/>
    <property type="evidence" value="ECO:0007669"/>
    <property type="project" value="InterPro"/>
</dbReference>
<protein>
    <recommendedName>
        <fullName evidence="12">Cytochrome P450</fullName>
    </recommendedName>
</protein>
<evidence type="ECO:0000313" key="11">
    <source>
        <dbReference type="Proteomes" id="UP001147695"/>
    </source>
</evidence>
<keyword evidence="3 8" id="KW-0349">Heme</keyword>
<dbReference type="Gene3D" id="1.10.630.10">
    <property type="entry name" value="Cytochrome P450"/>
    <property type="match status" value="1"/>
</dbReference>
<dbReference type="AlphaFoldDB" id="A0A9W9QU23"/>
<keyword evidence="4 8" id="KW-0479">Metal-binding</keyword>
<keyword evidence="7 9" id="KW-0503">Monooxygenase</keyword>
<dbReference type="GO" id="GO:0004497">
    <property type="term" value="F:monooxygenase activity"/>
    <property type="evidence" value="ECO:0007669"/>
    <property type="project" value="UniProtKB-KW"/>
</dbReference>
<comment type="cofactor">
    <cofactor evidence="1 8">
        <name>heme</name>
        <dbReference type="ChEBI" id="CHEBI:30413"/>
    </cofactor>
</comment>
<evidence type="ECO:0000256" key="6">
    <source>
        <dbReference type="ARBA" id="ARBA00023004"/>
    </source>
</evidence>
<keyword evidence="5 9" id="KW-0560">Oxidoreductase</keyword>
<dbReference type="InterPro" id="IPR050121">
    <property type="entry name" value="Cytochrome_P450_monoxygenase"/>
</dbReference>
<dbReference type="Proteomes" id="UP001147695">
    <property type="component" value="Unassembled WGS sequence"/>
</dbReference>
<proteinExistence type="inferred from homology"/>
<dbReference type="CDD" id="cd11061">
    <property type="entry name" value="CYP67-like"/>
    <property type="match status" value="1"/>
</dbReference>
<evidence type="ECO:0000256" key="1">
    <source>
        <dbReference type="ARBA" id="ARBA00001971"/>
    </source>
</evidence>
<evidence type="ECO:0000256" key="5">
    <source>
        <dbReference type="ARBA" id="ARBA00023002"/>
    </source>
</evidence>
<dbReference type="InterPro" id="IPR001128">
    <property type="entry name" value="Cyt_P450"/>
</dbReference>
<evidence type="ECO:0000256" key="3">
    <source>
        <dbReference type="ARBA" id="ARBA00022617"/>
    </source>
</evidence>
<evidence type="ECO:0000313" key="10">
    <source>
        <dbReference type="EMBL" id="KAJ5345696.1"/>
    </source>
</evidence>
<dbReference type="Pfam" id="PF00067">
    <property type="entry name" value="p450"/>
    <property type="match status" value="1"/>
</dbReference>
<organism evidence="10 11">
    <name type="scientific">Penicillium brevicompactum</name>
    <dbReference type="NCBI Taxonomy" id="5074"/>
    <lineage>
        <taxon>Eukaryota</taxon>
        <taxon>Fungi</taxon>
        <taxon>Dikarya</taxon>
        <taxon>Ascomycota</taxon>
        <taxon>Pezizomycotina</taxon>
        <taxon>Eurotiomycetes</taxon>
        <taxon>Eurotiomycetidae</taxon>
        <taxon>Eurotiales</taxon>
        <taxon>Aspergillaceae</taxon>
        <taxon>Penicillium</taxon>
    </lineage>
</organism>
<name>A0A9W9QU23_PENBR</name>
<dbReference type="PRINTS" id="PR00385">
    <property type="entry name" value="P450"/>
</dbReference>
<keyword evidence="6 8" id="KW-0408">Iron</keyword>
<dbReference type="PROSITE" id="PS00086">
    <property type="entry name" value="CYTOCHROME_P450"/>
    <property type="match status" value="1"/>
</dbReference>
<sequence>MATIYSTTANVRKDDAYLVMSASLHAPNTISSIDKKAHAFKKRILAQVFTNSALKGVEDRILSHAIKFCDMLLGDSDTSDPNSSNSSMNQKSRWGPVRNLATLSDYLAFDIISDLCYGKSFDMLQSDKFRSFTKITTTLSRRNAVCFVQPKLWRYKLDRIFFASLLSPIKSFGLWIRQQAKTRTKLGNSVSQKDCFHYMLNAKDPKTGQPFTEKELWTESLQLIVAGSDTVAVAMSATIFHLVHNHQALRTLTEEIRSCFEREEDICIGAQLNSCTFLRACIAESLRMSPPFAGMPTRRVLAGGINVDGHQIPEGTIVGTPIYTIHHDKRYYPRPFKFEPERWQEGENSGESSTNQQPSMKLAQAAFCPFSIGPRTCVAKNMAWAELSLVIARILFSPNVAFPSMIVVKGVRSTS</sequence>
<dbReference type="GO" id="GO:0020037">
    <property type="term" value="F:heme binding"/>
    <property type="evidence" value="ECO:0007669"/>
    <property type="project" value="InterPro"/>
</dbReference>
<evidence type="ECO:0000256" key="8">
    <source>
        <dbReference type="PIRSR" id="PIRSR602401-1"/>
    </source>
</evidence>
<evidence type="ECO:0000256" key="2">
    <source>
        <dbReference type="ARBA" id="ARBA00010617"/>
    </source>
</evidence>
<evidence type="ECO:0000256" key="4">
    <source>
        <dbReference type="ARBA" id="ARBA00022723"/>
    </source>
</evidence>
<dbReference type="SUPFAM" id="SSF48264">
    <property type="entry name" value="Cytochrome P450"/>
    <property type="match status" value="1"/>
</dbReference>
<dbReference type="PANTHER" id="PTHR24305:SF237">
    <property type="entry name" value="CYTOCHROME P450 MONOOXYGENASE ATNE-RELATED"/>
    <property type="match status" value="1"/>
</dbReference>
<dbReference type="InterPro" id="IPR017972">
    <property type="entry name" value="Cyt_P450_CS"/>
</dbReference>
<accession>A0A9W9QU23</accession>
<evidence type="ECO:0008006" key="12">
    <source>
        <dbReference type="Google" id="ProtNLM"/>
    </source>
</evidence>
<evidence type="ECO:0000256" key="9">
    <source>
        <dbReference type="RuleBase" id="RU000461"/>
    </source>
</evidence>
<reference evidence="10" key="2">
    <citation type="journal article" date="2023" name="IMA Fungus">
        <title>Comparative genomic study of the Penicillium genus elucidates a diverse pangenome and 15 lateral gene transfer events.</title>
        <authorList>
            <person name="Petersen C."/>
            <person name="Sorensen T."/>
            <person name="Nielsen M.R."/>
            <person name="Sondergaard T.E."/>
            <person name="Sorensen J.L."/>
            <person name="Fitzpatrick D.A."/>
            <person name="Frisvad J.C."/>
            <person name="Nielsen K.L."/>
        </authorList>
    </citation>
    <scope>NUCLEOTIDE SEQUENCE</scope>
    <source>
        <strain evidence="10">IBT 35673</strain>
    </source>
</reference>
<comment type="similarity">
    <text evidence="2 9">Belongs to the cytochrome P450 family.</text>
</comment>
<dbReference type="EMBL" id="JAPZBQ010000002">
    <property type="protein sequence ID" value="KAJ5345696.1"/>
    <property type="molecule type" value="Genomic_DNA"/>
</dbReference>